<feature type="non-terminal residue" evidence="1">
    <location>
        <position position="1"/>
    </location>
</feature>
<protein>
    <submittedName>
        <fullName evidence="1">Uncharacterized protein</fullName>
    </submittedName>
</protein>
<dbReference type="AlphaFoldDB" id="A0A0A9ZHI5"/>
<sequence length="102" mass="11249">FFRSTLKSTPNDEIKIKANDLRRKYRSALSQSQKNRNDATIASSNNKIKASWNVVNKVLNRKTKGSNSSNPLLDAQGFGDVFSAVYGLSGSSPSTFVAMEKF</sequence>
<gene>
    <name evidence="1" type="ORF">CM83_805</name>
</gene>
<feature type="non-terminal residue" evidence="1">
    <location>
        <position position="102"/>
    </location>
</feature>
<dbReference type="EMBL" id="GBHO01000316">
    <property type="protein sequence ID" value="JAG43288.1"/>
    <property type="molecule type" value="Transcribed_RNA"/>
</dbReference>
<reference evidence="1" key="1">
    <citation type="journal article" date="2014" name="PLoS ONE">
        <title>Transcriptome-Based Identification of ABC Transporters in the Western Tarnished Plant Bug Lygus hesperus.</title>
        <authorList>
            <person name="Hull J.J."/>
            <person name="Chaney K."/>
            <person name="Geib S.M."/>
            <person name="Fabrick J.A."/>
            <person name="Brent C.S."/>
            <person name="Walsh D."/>
            <person name="Lavine L.C."/>
        </authorList>
    </citation>
    <scope>NUCLEOTIDE SEQUENCE</scope>
</reference>
<reference evidence="1" key="2">
    <citation type="submission" date="2014-07" db="EMBL/GenBank/DDBJ databases">
        <authorList>
            <person name="Hull J."/>
        </authorList>
    </citation>
    <scope>NUCLEOTIDE SEQUENCE</scope>
</reference>
<name>A0A0A9ZHI5_LYGHE</name>
<proteinExistence type="predicted"/>
<accession>A0A0A9ZHI5</accession>
<evidence type="ECO:0000313" key="1">
    <source>
        <dbReference type="EMBL" id="JAG43288.1"/>
    </source>
</evidence>
<organism evidence="1">
    <name type="scientific">Lygus hesperus</name>
    <name type="common">Western plant bug</name>
    <dbReference type="NCBI Taxonomy" id="30085"/>
    <lineage>
        <taxon>Eukaryota</taxon>
        <taxon>Metazoa</taxon>
        <taxon>Ecdysozoa</taxon>
        <taxon>Arthropoda</taxon>
        <taxon>Hexapoda</taxon>
        <taxon>Insecta</taxon>
        <taxon>Pterygota</taxon>
        <taxon>Neoptera</taxon>
        <taxon>Paraneoptera</taxon>
        <taxon>Hemiptera</taxon>
        <taxon>Heteroptera</taxon>
        <taxon>Panheteroptera</taxon>
        <taxon>Cimicomorpha</taxon>
        <taxon>Miridae</taxon>
        <taxon>Mirini</taxon>
        <taxon>Lygus</taxon>
    </lineage>
</organism>